<sequence precursor="true">MEISGRVAAGFALVIVVIGVLFAIQFSAEEWLTLNPPEDMTPAIDTEHSQVFEKSDFNYISQKYRPYKEPLLIATGDDLKDSTWYMLFADLNVTPPFDGNPLLGRTGYVQVEYEFENLAGTAAFHVLGPYSDGSWRTNRMEGYGSSALYVTGNSSPGSSMSAALDMEEYNDFYLLPAGVTSDDSEISAAYSYYVYFDPTRGGLGSLHITRDPSSIKGDIYYTSEQSGVFDVTHNGGSSAEEVLLLVAVDEMQQDDFSLSIDAQFIPTED</sequence>
<evidence type="ECO:0000313" key="2">
    <source>
        <dbReference type="Proteomes" id="UP000006565"/>
    </source>
</evidence>
<dbReference type="GeneID" id="9743685"/>
<dbReference type="KEGG" id="mpi:Mpet_1219"/>
<reference evidence="1 2" key="1">
    <citation type="journal article" date="2010" name="Stand. Genomic Sci.">
        <title>Complete genome sequence of Methanoplanus petrolearius type strain (SEBR 4847).</title>
        <authorList>
            <person name="Brambilla E."/>
            <person name="Djao O.D."/>
            <person name="Daligault H."/>
            <person name="Lapidus A."/>
            <person name="Lucas S."/>
            <person name="Hammon N."/>
            <person name="Nolan M."/>
            <person name="Tice H."/>
            <person name="Cheng J.F."/>
            <person name="Han C."/>
            <person name="Tapia R."/>
            <person name="Goodwin L."/>
            <person name="Pitluck S."/>
            <person name="Liolios K."/>
            <person name="Ivanova N."/>
            <person name="Mavromatis K."/>
            <person name="Mikhailova N."/>
            <person name="Pati A."/>
            <person name="Chen A."/>
            <person name="Palaniappan K."/>
            <person name="Land M."/>
            <person name="Hauser L."/>
            <person name="Chang Y.J."/>
            <person name="Jeffries C.D."/>
            <person name="Rohde M."/>
            <person name="Spring S."/>
            <person name="Sikorski J."/>
            <person name="Goker M."/>
            <person name="Woyke T."/>
            <person name="Bristow J."/>
            <person name="Eisen J.A."/>
            <person name="Markowitz V."/>
            <person name="Hugenholtz P."/>
            <person name="Kyrpides N.C."/>
            <person name="Klenk H.P."/>
        </authorList>
    </citation>
    <scope>NUCLEOTIDE SEQUENCE [LARGE SCALE GENOMIC DNA]</scope>
    <source>
        <strain evidence="2">DSM 11571 / OCM 486 / SEBR 4847</strain>
    </source>
</reference>
<keyword evidence="2" id="KW-1185">Reference proteome</keyword>
<dbReference type="OrthoDB" id="112265at2157"/>
<proteinExistence type="predicted"/>
<dbReference type="STRING" id="679926.Mpet_1219"/>
<accession>E1RDM7</accession>
<evidence type="ECO:0000313" key="1">
    <source>
        <dbReference type="EMBL" id="ADN35980.1"/>
    </source>
</evidence>
<dbReference type="Proteomes" id="UP000006565">
    <property type="component" value="Chromosome"/>
</dbReference>
<dbReference type="HOGENOM" id="CLU_1032943_0_0_2"/>
<organism evidence="1 2">
    <name type="scientific">Methanolacinia petrolearia (strain DSM 11571 / OCM 486 / SEBR 4847)</name>
    <name type="common">Methanoplanus petrolearius</name>
    <dbReference type="NCBI Taxonomy" id="679926"/>
    <lineage>
        <taxon>Archaea</taxon>
        <taxon>Methanobacteriati</taxon>
        <taxon>Methanobacteriota</taxon>
        <taxon>Stenosarchaea group</taxon>
        <taxon>Methanomicrobia</taxon>
        <taxon>Methanomicrobiales</taxon>
        <taxon>Methanomicrobiaceae</taxon>
        <taxon>Methanolacinia</taxon>
    </lineage>
</organism>
<protein>
    <submittedName>
        <fullName evidence="1">Uncharacterized protein</fullName>
    </submittedName>
</protein>
<dbReference type="RefSeq" id="WP_013329158.1">
    <property type="nucleotide sequence ID" value="NC_014507.1"/>
</dbReference>
<gene>
    <name evidence="1" type="ordered locus">Mpet_1219</name>
</gene>
<name>E1RDM7_METP4</name>
<dbReference type="eggNOG" id="arCOG09474">
    <property type="taxonomic scope" value="Archaea"/>
</dbReference>
<dbReference type="EMBL" id="CP002117">
    <property type="protein sequence ID" value="ADN35980.1"/>
    <property type="molecule type" value="Genomic_DNA"/>
</dbReference>
<dbReference type="AlphaFoldDB" id="E1RDM7"/>